<dbReference type="AlphaFoldDB" id="A0A4P6Q2G7"/>
<keyword evidence="3" id="KW-1185">Reference proteome</keyword>
<dbReference type="EMBL" id="CP036455">
    <property type="protein sequence ID" value="QBI53431.1"/>
    <property type="molecule type" value="Genomic_DNA"/>
</dbReference>
<evidence type="ECO:0000313" key="2">
    <source>
        <dbReference type="EMBL" id="QBI53431.1"/>
    </source>
</evidence>
<dbReference type="OrthoDB" id="1495537at2"/>
<dbReference type="Proteomes" id="UP000292235">
    <property type="component" value="Chromosome"/>
</dbReference>
<evidence type="ECO:0000313" key="3">
    <source>
        <dbReference type="Proteomes" id="UP000292235"/>
    </source>
</evidence>
<name>A0A4P6Q2G7_9ACTN</name>
<protein>
    <submittedName>
        <fullName evidence="2">Uncharacterized protein</fullName>
    </submittedName>
</protein>
<gene>
    <name evidence="2" type="ORF">EKD16_08185</name>
</gene>
<feature type="compositionally biased region" description="Basic and acidic residues" evidence="1">
    <location>
        <begin position="46"/>
        <end position="68"/>
    </location>
</feature>
<reference evidence="2 3" key="1">
    <citation type="submission" date="2019-02" db="EMBL/GenBank/DDBJ databases">
        <authorList>
            <person name="Khodamoradi S."/>
            <person name="Hahnke R.L."/>
            <person name="Kaempfer P."/>
            <person name="Schumann P."/>
            <person name="Rohde M."/>
            <person name="Steinert M."/>
            <person name="Luzhetskyy A."/>
            <person name="Wink J."/>
            <person name="Ruckert C."/>
        </authorList>
    </citation>
    <scope>NUCLEOTIDE SEQUENCE [LARGE SCALE GENOMIC DNA]</scope>
    <source>
        <strain evidence="2 3">M2</strain>
    </source>
</reference>
<feature type="region of interest" description="Disordered" evidence="1">
    <location>
        <begin position="46"/>
        <end position="78"/>
    </location>
</feature>
<organism evidence="2 3">
    <name type="scientific">Streptomonospora litoralis</name>
    <dbReference type="NCBI Taxonomy" id="2498135"/>
    <lineage>
        <taxon>Bacteria</taxon>
        <taxon>Bacillati</taxon>
        <taxon>Actinomycetota</taxon>
        <taxon>Actinomycetes</taxon>
        <taxon>Streptosporangiales</taxon>
        <taxon>Nocardiopsidaceae</taxon>
        <taxon>Streptomonospora</taxon>
    </lineage>
</organism>
<sequence>MSRNRLGPPQCATCRHRTGGLMPGEPIGCPAFPEGIPEAILRNTHDHREPFGDEDLRWQPRGEHEHPLDQLAQMSRRQ</sequence>
<accession>A0A4P6Q2G7</accession>
<dbReference type="RefSeq" id="WP_131097799.1">
    <property type="nucleotide sequence ID" value="NZ_CP036455.1"/>
</dbReference>
<proteinExistence type="predicted"/>
<dbReference type="KEGG" id="strr:EKD16_08185"/>
<evidence type="ECO:0000256" key="1">
    <source>
        <dbReference type="SAM" id="MobiDB-lite"/>
    </source>
</evidence>